<feature type="region of interest" description="Disordered" evidence="1">
    <location>
        <begin position="1"/>
        <end position="25"/>
    </location>
</feature>
<name>A0A2P2PFM0_RHIMU</name>
<reference evidence="2" key="1">
    <citation type="submission" date="2018-02" db="EMBL/GenBank/DDBJ databases">
        <title>Rhizophora mucronata_Transcriptome.</title>
        <authorList>
            <person name="Meera S.P."/>
            <person name="Sreeshan A."/>
            <person name="Augustine A."/>
        </authorList>
    </citation>
    <scope>NUCLEOTIDE SEQUENCE</scope>
    <source>
        <tissue evidence="2">Leaf</tissue>
    </source>
</reference>
<dbReference type="EMBL" id="GGEC01072997">
    <property type="protein sequence ID" value="MBX53481.1"/>
    <property type="molecule type" value="Transcribed_RNA"/>
</dbReference>
<proteinExistence type="predicted"/>
<protein>
    <submittedName>
        <fullName evidence="2">Uncharacterized protein</fullName>
    </submittedName>
</protein>
<organism evidence="2">
    <name type="scientific">Rhizophora mucronata</name>
    <name type="common">Asiatic mangrove</name>
    <dbReference type="NCBI Taxonomy" id="61149"/>
    <lineage>
        <taxon>Eukaryota</taxon>
        <taxon>Viridiplantae</taxon>
        <taxon>Streptophyta</taxon>
        <taxon>Embryophyta</taxon>
        <taxon>Tracheophyta</taxon>
        <taxon>Spermatophyta</taxon>
        <taxon>Magnoliopsida</taxon>
        <taxon>eudicotyledons</taxon>
        <taxon>Gunneridae</taxon>
        <taxon>Pentapetalae</taxon>
        <taxon>rosids</taxon>
        <taxon>fabids</taxon>
        <taxon>Malpighiales</taxon>
        <taxon>Rhizophoraceae</taxon>
        <taxon>Rhizophora</taxon>
    </lineage>
</organism>
<sequence length="25" mass="2816">MKIPTKKLSRNAKNGNKTPITKFPC</sequence>
<feature type="compositionally biased region" description="Basic residues" evidence="1">
    <location>
        <begin position="1"/>
        <end position="10"/>
    </location>
</feature>
<dbReference type="AlphaFoldDB" id="A0A2P2PFM0"/>
<evidence type="ECO:0000313" key="2">
    <source>
        <dbReference type="EMBL" id="MBX53481.1"/>
    </source>
</evidence>
<accession>A0A2P2PFM0</accession>
<evidence type="ECO:0000256" key="1">
    <source>
        <dbReference type="SAM" id="MobiDB-lite"/>
    </source>
</evidence>